<dbReference type="PANTHER" id="PTHR13298">
    <property type="entry name" value="CYTOSOLIC REGULATOR PIANISSIMO"/>
    <property type="match status" value="1"/>
</dbReference>
<evidence type="ECO:0000259" key="5">
    <source>
        <dbReference type="SMART" id="SM01310"/>
    </source>
</evidence>
<dbReference type="Pfam" id="PF14666">
    <property type="entry name" value="RICTOR_M"/>
    <property type="match status" value="1"/>
</dbReference>
<feature type="domain" description="Rapamycin-insensitive companion of mTOR" evidence="5">
    <location>
        <begin position="1028"/>
        <end position="1110"/>
    </location>
</feature>
<dbReference type="SMR" id="A0A1D8PTJ4"/>
<reference evidence="7 8" key="1">
    <citation type="journal article" date="2004" name="Proc. Natl. Acad. Sci. U.S.A.">
        <title>The diploid genome sequence of Candida albicans.</title>
        <authorList>
            <person name="Jones T."/>
            <person name="Federspiel N.A."/>
            <person name="Chibana H."/>
            <person name="Dungan J."/>
            <person name="Kalman S."/>
            <person name="Magee B.B."/>
            <person name="Newport G."/>
            <person name="Thorstenson Y.R."/>
            <person name="Agabian N."/>
            <person name="Magee P.T."/>
            <person name="Davis R.W."/>
            <person name="Scherer S."/>
        </authorList>
    </citation>
    <scope>NUCLEOTIDE SEQUENCE [LARGE SCALE GENOMIC DNA]</scope>
    <source>
        <strain evidence="8">SC5314 / ATCC MYA-2876</strain>
    </source>
</reference>
<reference evidence="7 8" key="2">
    <citation type="journal article" date="2007" name="Genome Biol.">
        <title>Assembly of the Candida albicans genome into sixteen supercontigs aligned on the eight chromosomes.</title>
        <authorList>
            <person name="van het Hoog M."/>
            <person name="Rast T.J."/>
            <person name="Martchenko M."/>
            <person name="Grindle S."/>
            <person name="Dignard D."/>
            <person name="Hogues H."/>
            <person name="Cuomo C."/>
            <person name="Berriman M."/>
            <person name="Scherer S."/>
            <person name="Magee B.B."/>
            <person name="Whiteway M."/>
            <person name="Chibana H."/>
            <person name="Nantel A."/>
            <person name="Magee P.T."/>
        </authorList>
    </citation>
    <scope>GENOME REANNOTATION</scope>
    <source>
        <strain evidence="8">SC5314 / ATCC MYA-2876</strain>
    </source>
</reference>
<feature type="domain" description="Rapamycin-insensitive companion of mTOR middle" evidence="3">
    <location>
        <begin position="590"/>
        <end position="821"/>
    </location>
</feature>
<dbReference type="InterPro" id="IPR029451">
    <property type="entry name" value="RICTOR_M"/>
</dbReference>
<dbReference type="VEuPathDB" id="FungiDB:CR_07580C_A"/>
<keyword evidence="8" id="KW-1185">Reference proteome</keyword>
<feature type="compositionally biased region" description="Low complexity" evidence="2">
    <location>
        <begin position="1"/>
        <end position="15"/>
    </location>
</feature>
<dbReference type="GO" id="GO:0036170">
    <property type="term" value="P:filamentous growth of a population of unicellular organisms in response to starvation"/>
    <property type="evidence" value="ECO:0000315"/>
    <property type="project" value="CGD"/>
</dbReference>
<dbReference type="Pfam" id="PF14668">
    <property type="entry name" value="RICTOR_V"/>
    <property type="match status" value="1"/>
</dbReference>
<evidence type="ECO:0000313" key="7">
    <source>
        <dbReference type="EMBL" id="AOW31450.1"/>
    </source>
</evidence>
<dbReference type="SUPFAM" id="SSF48371">
    <property type="entry name" value="ARM repeat"/>
    <property type="match status" value="1"/>
</dbReference>
<dbReference type="STRING" id="237561.A0A1D8PTJ4"/>
<dbReference type="GO" id="GO:0030447">
    <property type="term" value="P:filamentous growth"/>
    <property type="evidence" value="ECO:0000315"/>
    <property type="project" value="CGD"/>
</dbReference>
<dbReference type="GO" id="GO:0036180">
    <property type="term" value="P:filamentous growth of a population of unicellular organisms in response to biotic stimulus"/>
    <property type="evidence" value="ECO:0000315"/>
    <property type="project" value="CGD"/>
</dbReference>
<evidence type="ECO:0000256" key="2">
    <source>
        <dbReference type="SAM" id="MobiDB-lite"/>
    </source>
</evidence>
<dbReference type="InterPro" id="IPR028267">
    <property type="entry name" value="Pianissimo_N"/>
</dbReference>
<gene>
    <name evidence="6 7" type="primary">TSC11</name>
    <name evidence="7" type="ordered locus">CAALFM_CR07580CA</name>
    <name evidence="6" type="ordered locus">orf19.8347</name>
</gene>
<comment type="similarity">
    <text evidence="1">Belongs to the RICTOR family.</text>
</comment>
<dbReference type="SMART" id="SM01307">
    <property type="entry name" value="RICTOR_M"/>
    <property type="match status" value="1"/>
</dbReference>
<protein>
    <submittedName>
        <fullName evidence="7">TORC2 complex subunit</fullName>
    </submittedName>
</protein>
<dbReference type="GO" id="GO:0031932">
    <property type="term" value="C:TORC2 complex"/>
    <property type="evidence" value="ECO:0000318"/>
    <property type="project" value="GO_Central"/>
</dbReference>
<dbReference type="RefSeq" id="XP_713087.2">
    <property type="nucleotide sequence ID" value="XM_707994.2"/>
</dbReference>
<sequence>MSHVDLPLSSSSSIKQRSESERGRSATLNSIDIAFHSVDRNRTGQQHHENDNTLLSTTSSPHSKLGKHQSRPPRPDIKRARSATMSMLQDNTSLNSIQNTESPTWLLSDLLSNLSVFKDKNEYSIVAKANDLVMLFQQHPNLKHDVQIKAVLPRIQFMLNHPTSEVRSSCYRIIRYLIVNYESLMILVQQKLLIYIIISLSNTRNVSLIEMEQSLKLIREFLTVDKGSDLLSVGVIKTLITIVEENGDSSNNGFGNINGINDQDRIITKRIESIPESFKNACLETICEITLLNPELICHSGGFKLIINSILDKPVEIGSTCLMIVLKLLDFENSRKFVRNGFDLDSLISIYSNLSDHDDETNLDNNSTRIRKTSNYKLQKISFLISTLLKNFNGIIAYSINDFTSIKNLLMNLQKKNTKVRESILDLLLDALMIQSFPWLKNSPIGDSIMRYNELFNDGYQFKFEFKPIDDEFSKNILHHHQGLLTLILIKNGIFKHLTQIIEENRGIDIPSRSIEHKRATMLLTNLYAMANNYLPAELIGEKSLLPDLSLCASFEIFNETRHEFRPTPEYNQHVKSSIKQLNIQAKYNIDDNTFKTMVSNSKILAVKEFEDWNWQLLLTLIQGPLGNPKRFDEVLEKVPKFFKRLLSFYRPFKYRFSTVSLTKDKNSFKYINIGCQLIELFLSLDNGIKYLSKSKLLPQISEIVAQIDPFSGITSKDPILSEKRLETTASVGYLRFIGVLSSHSSGIRMLEQWQFFTLFLNIISSSTESETNNLFILTIFKYADFSIDSPFRNVLEMAIRVSNFKIRNYILKHVLPRLIKTEECRLFIIRFLVENLYCIGPSENGNGDGEIVTKSIEILYHYYQEDNFSNLDTLIQYQPSIEVLQKYRLGKKLLNNFLRFPEGFKYLERLGYLEEKFNKLTQAQDFKYLYKINSIIQYQFYPHVFHADNNSNNADNDNNDADDQLSIYFLKNLLSTEEGLNFFQFGKGKEFLHSILLSTEIIFQQISQDAKFHDIENQDDEEVKFLINAVKQNLWLIGNLALGEFGIQLLDPMYNNSLNANNNSIINIIIDNFKTCSIWQIRGICFYVLGMIASTIEGIEILDEFNWVSCVDQYGNCKRLSYPKVENLVEIFNIEMSNPYRDTRYYHIFNSIPVEVTEANSNTINDDTGDNIEELVISDNTDKPSVDENGGGGETEDDQFKISLRRKIIVLITNLQAVLSKIVNKSIRELNKLRSIYPEIFNSDTELFLEIMKLIDKANFSYHQRSFILNLFLNKDTKILENLNKK</sequence>
<dbReference type="SMART" id="SM01308">
    <property type="entry name" value="RICTOR_N"/>
    <property type="match status" value="1"/>
</dbReference>
<feature type="region of interest" description="Disordered" evidence="2">
    <location>
        <begin position="1"/>
        <end position="28"/>
    </location>
</feature>
<evidence type="ECO:0000313" key="6">
    <source>
        <dbReference type="CGD" id="CAL0000200181"/>
    </source>
</evidence>
<dbReference type="Pfam" id="PF14664">
    <property type="entry name" value="RICTOR_N"/>
    <property type="match status" value="1"/>
</dbReference>
<dbReference type="Pfam" id="PF14663">
    <property type="entry name" value="RasGEF_N_2"/>
    <property type="match status" value="1"/>
</dbReference>
<dbReference type="GO" id="GO:0038203">
    <property type="term" value="P:TORC2 signaling"/>
    <property type="evidence" value="ECO:0000318"/>
    <property type="project" value="GO_Central"/>
</dbReference>
<dbReference type="InterPro" id="IPR028268">
    <property type="entry name" value="Pianissimo_fam"/>
</dbReference>
<dbReference type="InterPro" id="IPR016024">
    <property type="entry name" value="ARM-type_fold"/>
</dbReference>
<evidence type="ECO:0000313" key="8">
    <source>
        <dbReference type="Proteomes" id="UP000000559"/>
    </source>
</evidence>
<feature type="compositionally biased region" description="Polar residues" evidence="2">
    <location>
        <begin position="52"/>
        <end position="62"/>
    </location>
</feature>
<evidence type="ECO:0000256" key="1">
    <source>
        <dbReference type="ARBA" id="ARBA00008878"/>
    </source>
</evidence>
<dbReference type="KEGG" id="cal:CAALFM_CR07580CA"/>
<proteinExistence type="inferred from homology"/>
<dbReference type="Gene3D" id="1.25.10.10">
    <property type="entry name" value="Leucine-rich Repeat Variant"/>
    <property type="match status" value="1"/>
</dbReference>
<feature type="domain" description="Rapamycin-insensitive companion of mTOR N-terminal" evidence="4">
    <location>
        <begin position="126"/>
        <end position="536"/>
    </location>
</feature>
<evidence type="ECO:0000259" key="4">
    <source>
        <dbReference type="SMART" id="SM01308"/>
    </source>
</evidence>
<dbReference type="GeneID" id="3645267"/>
<dbReference type="GO" id="GO:0009267">
    <property type="term" value="P:cellular response to starvation"/>
    <property type="evidence" value="ECO:0000315"/>
    <property type="project" value="CGD"/>
</dbReference>
<dbReference type="OrthoDB" id="271111at2759"/>
<accession>A0A1D8PTJ4</accession>
<dbReference type="SMART" id="SM01310">
    <property type="entry name" value="RICTOR_V"/>
    <property type="match status" value="1"/>
</dbReference>
<dbReference type="CGD" id="CAL0000200181">
    <property type="gene designation" value="TSC11"/>
</dbReference>
<dbReference type="InParanoid" id="A0A1D8PTJ4"/>
<dbReference type="PANTHER" id="PTHR13298:SF11">
    <property type="entry name" value="RAPAMYCIN-INSENSITIVE COMPANION OF MTOR"/>
    <property type="match status" value="1"/>
</dbReference>
<reference evidence="7 8" key="3">
    <citation type="journal article" date="2013" name="Genome Biol.">
        <title>Assembly of a phased diploid Candida albicans genome facilitates allele-specific measurements and provides a simple model for repeat and indel structure.</title>
        <authorList>
            <person name="Muzzey D."/>
            <person name="Schwartz K."/>
            <person name="Weissman J.S."/>
            <person name="Sherlock G."/>
        </authorList>
    </citation>
    <scope>NUCLEOTIDE SEQUENCE [LARGE SCALE GENOMIC DNA]</scope>
    <source>
        <strain evidence="8">SC5314 / ATCC MYA-2876</strain>
    </source>
</reference>
<dbReference type="EMBL" id="CP017630">
    <property type="protein sequence ID" value="AOW31450.1"/>
    <property type="molecule type" value="Genomic_DNA"/>
</dbReference>
<dbReference type="Proteomes" id="UP000000559">
    <property type="component" value="Chromosome R"/>
</dbReference>
<dbReference type="AlphaFoldDB" id="A0A1D8PTJ4"/>
<dbReference type="InterPro" id="IPR011989">
    <property type="entry name" value="ARM-like"/>
</dbReference>
<feature type="region of interest" description="Disordered" evidence="2">
    <location>
        <begin position="40"/>
        <end position="77"/>
    </location>
</feature>
<name>A0A1D8PTJ4_CANAL</name>
<feature type="compositionally biased region" description="Basic and acidic residues" evidence="2">
    <location>
        <begin position="40"/>
        <end position="51"/>
    </location>
</feature>
<organism evidence="7 8">
    <name type="scientific">Candida albicans (strain SC5314 / ATCC MYA-2876)</name>
    <name type="common">Yeast</name>
    <dbReference type="NCBI Taxonomy" id="237561"/>
    <lineage>
        <taxon>Eukaryota</taxon>
        <taxon>Fungi</taxon>
        <taxon>Dikarya</taxon>
        <taxon>Ascomycota</taxon>
        <taxon>Saccharomycotina</taxon>
        <taxon>Pichiomycetes</taxon>
        <taxon>Debaryomycetaceae</taxon>
        <taxon>Candida/Lodderomyces clade</taxon>
        <taxon>Candida</taxon>
    </lineage>
</organism>
<evidence type="ECO:0000259" key="3">
    <source>
        <dbReference type="SMART" id="SM01307"/>
    </source>
</evidence>
<dbReference type="FunCoup" id="A0A1D8PTJ4">
    <property type="interactions" value="509"/>
</dbReference>
<dbReference type="SMART" id="SM01303">
    <property type="entry name" value="RasGEF_N_2"/>
    <property type="match status" value="1"/>
</dbReference>
<dbReference type="InterPro" id="IPR029453">
    <property type="entry name" value="Rictor_IV"/>
</dbReference>
<dbReference type="InterPro" id="IPR029452">
    <property type="entry name" value="RICTOR_V"/>
</dbReference>